<gene>
    <name evidence="2" type="ORF">DSL92_05455</name>
</gene>
<dbReference type="AlphaFoldDB" id="A0A3S0NX02"/>
<comment type="caution">
    <text evidence="2">The sequence shown here is derived from an EMBL/GenBank/DDBJ whole genome shotgun (WGS) entry which is preliminary data.</text>
</comment>
<evidence type="ECO:0000313" key="2">
    <source>
        <dbReference type="EMBL" id="RUA22506.1"/>
    </source>
</evidence>
<proteinExistence type="predicted"/>
<organism evidence="2">
    <name type="scientific">Billgrantia gudaonensis</name>
    <dbReference type="NCBI Taxonomy" id="376427"/>
    <lineage>
        <taxon>Bacteria</taxon>
        <taxon>Pseudomonadati</taxon>
        <taxon>Pseudomonadota</taxon>
        <taxon>Gammaproteobacteria</taxon>
        <taxon>Oceanospirillales</taxon>
        <taxon>Halomonadaceae</taxon>
        <taxon>Billgrantia</taxon>
    </lineage>
</organism>
<feature type="domain" description="UspA" evidence="1">
    <location>
        <begin position="16"/>
        <end position="49"/>
    </location>
</feature>
<dbReference type="SUPFAM" id="SSF52402">
    <property type="entry name" value="Adenine nucleotide alpha hydrolases-like"/>
    <property type="match status" value="1"/>
</dbReference>
<dbReference type="Pfam" id="PF00582">
    <property type="entry name" value="Usp"/>
    <property type="match status" value="1"/>
</dbReference>
<protein>
    <recommendedName>
        <fullName evidence="1">UspA domain-containing protein</fullName>
    </recommendedName>
</protein>
<dbReference type="EMBL" id="RXHI01000015">
    <property type="protein sequence ID" value="RUA22506.1"/>
    <property type="molecule type" value="Genomic_DNA"/>
</dbReference>
<name>A0A3S0NX02_9GAMM</name>
<dbReference type="InterPro" id="IPR014729">
    <property type="entry name" value="Rossmann-like_a/b/a_fold"/>
</dbReference>
<dbReference type="Gene3D" id="3.40.50.620">
    <property type="entry name" value="HUPs"/>
    <property type="match status" value="1"/>
</dbReference>
<reference evidence="2" key="1">
    <citation type="submission" date="2018-12" db="EMBL/GenBank/DDBJ databases">
        <authorList>
            <person name="Jadhav K."/>
            <person name="Kushwaha B."/>
            <person name="Jadhav I."/>
        </authorList>
    </citation>
    <scope>NUCLEOTIDE SEQUENCE [LARGE SCALE GENOMIC DNA]</scope>
    <source>
        <strain evidence="2">SBS 10</strain>
    </source>
</reference>
<sequence>MGPVVAETGPGDPRRLLVMGKAGMSERFGPRLGSTSRRVLLHAPCTVLVWDERRAFRRGPLRLVDHARSPLESGALPGWLAALFDG</sequence>
<accession>A0A3S0NX02</accession>
<evidence type="ECO:0000259" key="1">
    <source>
        <dbReference type="Pfam" id="PF00582"/>
    </source>
</evidence>
<dbReference type="InterPro" id="IPR006016">
    <property type="entry name" value="UspA"/>
</dbReference>